<comment type="caution">
    <text evidence="2">The sequence shown here is derived from an EMBL/GenBank/DDBJ whole genome shotgun (WGS) entry which is preliminary data.</text>
</comment>
<feature type="region of interest" description="Disordered" evidence="1">
    <location>
        <begin position="98"/>
        <end position="117"/>
    </location>
</feature>
<evidence type="ECO:0000313" key="3">
    <source>
        <dbReference type="Proteomes" id="UP001165121"/>
    </source>
</evidence>
<protein>
    <submittedName>
        <fullName evidence="2">Unnamed protein product</fullName>
    </submittedName>
</protein>
<feature type="region of interest" description="Disordered" evidence="1">
    <location>
        <begin position="165"/>
        <end position="184"/>
    </location>
</feature>
<evidence type="ECO:0000256" key="1">
    <source>
        <dbReference type="SAM" id="MobiDB-lite"/>
    </source>
</evidence>
<keyword evidence="3" id="KW-1185">Reference proteome</keyword>
<gene>
    <name evidence="2" type="ORF">Pfra01_002209900</name>
</gene>
<organism evidence="2 3">
    <name type="scientific">Phytophthora fragariaefolia</name>
    <dbReference type="NCBI Taxonomy" id="1490495"/>
    <lineage>
        <taxon>Eukaryota</taxon>
        <taxon>Sar</taxon>
        <taxon>Stramenopiles</taxon>
        <taxon>Oomycota</taxon>
        <taxon>Peronosporomycetes</taxon>
        <taxon>Peronosporales</taxon>
        <taxon>Peronosporaceae</taxon>
        <taxon>Phytophthora</taxon>
    </lineage>
</organism>
<evidence type="ECO:0000313" key="2">
    <source>
        <dbReference type="EMBL" id="GMF53435.1"/>
    </source>
</evidence>
<feature type="compositionally biased region" description="Basic and acidic residues" evidence="1">
    <location>
        <begin position="168"/>
        <end position="184"/>
    </location>
</feature>
<accession>A0A9W7D292</accession>
<reference evidence="2" key="1">
    <citation type="submission" date="2023-04" db="EMBL/GenBank/DDBJ databases">
        <title>Phytophthora fragariaefolia NBRC 109709.</title>
        <authorList>
            <person name="Ichikawa N."/>
            <person name="Sato H."/>
            <person name="Tonouchi N."/>
        </authorList>
    </citation>
    <scope>NUCLEOTIDE SEQUENCE</scope>
    <source>
        <strain evidence="2">NBRC 109709</strain>
    </source>
</reference>
<proteinExistence type="predicted"/>
<dbReference type="Proteomes" id="UP001165121">
    <property type="component" value="Unassembled WGS sequence"/>
</dbReference>
<dbReference type="EMBL" id="BSXT01003278">
    <property type="protein sequence ID" value="GMF53435.1"/>
    <property type="molecule type" value="Genomic_DNA"/>
</dbReference>
<dbReference type="AlphaFoldDB" id="A0A9W7D292"/>
<name>A0A9W7D292_9STRA</name>
<sequence>MVHLVMMEAAKAALVAASGTARITTGDGLVTVSPTTVSDDVVLTEETADLEPSEGTIGNGAVDEERVATTQHAATTGMKSSCESTTDDEAMLVVASASDRHDGNKSVQDTPKAGDDVVSDDAFSMNEDWSSNGEQLSDVDKARLERRKAKKTTKRQRVNVRLVKRRRAEQEAERDRQGVDDELREGLRRVAAAAVAEFEARHNGMNATTEKNEHYQWALRD</sequence>